<evidence type="ECO:0000313" key="6">
    <source>
        <dbReference type="EMBL" id="KAH7964154.1"/>
    </source>
</evidence>
<sequence>MSYQKGGVLTVSLRRDFSATPWGFRLQGGFDLNAPLTIQRVFLGSPSEGELHRGDMVLKIGDRDTSRMTHNEATELIRNSGNNLNLVVNRSPGPHSPASTPTTPKPAGMVSGGHPLAGATYRPAGPPAYVSPQSPGITITTQNVTVPASGPHQDGQYQYELRQGFLVPEPLVENKIDALKEQAKITNQTYRTTPLITPSAKPRRDVTIGSYLRHVKEPYFTTMKMPVDSLNNPEAIAKKVQETVNQAASGSNSPCFGLPASVATSGGSGGRVTPGADGPKVVHNLYNSPIHLYSTQNVADTLAAQTGLKVGQGNLQPAAGHPEQLTNCEVFLSTCPSWATNTTRSGTASPQQQQHSPRSVGSAGSGTGMVKPGTKLSSAADITMSPTYQMIHGEEWRDIRKSDLQEHRPVQNQLYAVQPDYGNAINAFGAPKGRIQQSNSFKTIMSTVMTPKLL</sequence>
<dbReference type="InterPro" id="IPR050604">
    <property type="entry name" value="PDZ-LIM_domain"/>
</dbReference>
<accession>A0A9J6CZN7</accession>
<protein>
    <recommendedName>
        <fullName evidence="5">PDZ domain-containing protein</fullName>
    </recommendedName>
</protein>
<evidence type="ECO:0000256" key="3">
    <source>
        <dbReference type="ARBA" id="ARBA00023038"/>
    </source>
</evidence>
<dbReference type="GO" id="GO:0051371">
    <property type="term" value="F:muscle alpha-actinin binding"/>
    <property type="evidence" value="ECO:0007669"/>
    <property type="project" value="TreeGrafter"/>
</dbReference>
<keyword evidence="3" id="KW-0479">Metal-binding</keyword>
<keyword evidence="7" id="KW-1185">Reference proteome</keyword>
<dbReference type="InterPro" id="IPR006643">
    <property type="entry name" value="Zasp-like_motif"/>
</dbReference>
<dbReference type="AlphaFoldDB" id="A0A9J6CZN7"/>
<dbReference type="EMBL" id="JABSTU010004194">
    <property type="protein sequence ID" value="KAH7964154.1"/>
    <property type="molecule type" value="Genomic_DNA"/>
</dbReference>
<dbReference type="VEuPathDB" id="VectorBase:LOC119185291"/>
<evidence type="ECO:0000256" key="1">
    <source>
        <dbReference type="ARBA" id="ARBA00004496"/>
    </source>
</evidence>
<dbReference type="InterPro" id="IPR036034">
    <property type="entry name" value="PDZ_sf"/>
</dbReference>
<reference evidence="6" key="2">
    <citation type="submission" date="2021-09" db="EMBL/GenBank/DDBJ databases">
        <authorList>
            <person name="Jia N."/>
            <person name="Wang J."/>
            <person name="Shi W."/>
            <person name="Du L."/>
            <person name="Sun Y."/>
            <person name="Zhan W."/>
            <person name="Jiang J."/>
            <person name="Wang Q."/>
            <person name="Zhang B."/>
            <person name="Ji P."/>
            <person name="Sakyi L.B."/>
            <person name="Cui X."/>
            <person name="Yuan T."/>
            <person name="Jiang B."/>
            <person name="Yang W."/>
            <person name="Lam T.T.-Y."/>
            <person name="Chang Q."/>
            <person name="Ding S."/>
            <person name="Wang X."/>
            <person name="Zhu J."/>
            <person name="Ruan X."/>
            <person name="Zhao L."/>
            <person name="Wei J."/>
            <person name="Que T."/>
            <person name="Du C."/>
            <person name="Cheng J."/>
            <person name="Dai P."/>
            <person name="Han X."/>
            <person name="Huang E."/>
            <person name="Gao Y."/>
            <person name="Liu J."/>
            <person name="Shao H."/>
            <person name="Ye R."/>
            <person name="Li L."/>
            <person name="Wei W."/>
            <person name="Wang X."/>
            <person name="Wang C."/>
            <person name="Huo Q."/>
            <person name="Li W."/>
            <person name="Guo W."/>
            <person name="Chen H."/>
            <person name="Chen S."/>
            <person name="Zhou L."/>
            <person name="Zhou L."/>
            <person name="Ni X."/>
            <person name="Tian J."/>
            <person name="Zhou Y."/>
            <person name="Sheng Y."/>
            <person name="Liu T."/>
            <person name="Pan Y."/>
            <person name="Xia L."/>
            <person name="Li J."/>
            <person name="Zhao F."/>
            <person name="Cao W."/>
        </authorList>
    </citation>
    <scope>NUCLEOTIDE SEQUENCE</scope>
    <source>
        <strain evidence="6">Rmic-2018</strain>
        <tissue evidence="6">Larvae</tissue>
    </source>
</reference>
<gene>
    <name evidence="6" type="ORF">HPB51_027608</name>
</gene>
<comment type="caution">
    <text evidence="6">The sequence shown here is derived from an EMBL/GenBank/DDBJ whole genome shotgun (WGS) entry which is preliminary data.</text>
</comment>
<name>A0A9J6CZN7_RHIMP</name>
<organism evidence="6 7">
    <name type="scientific">Rhipicephalus microplus</name>
    <name type="common">Cattle tick</name>
    <name type="synonym">Boophilus microplus</name>
    <dbReference type="NCBI Taxonomy" id="6941"/>
    <lineage>
        <taxon>Eukaryota</taxon>
        <taxon>Metazoa</taxon>
        <taxon>Ecdysozoa</taxon>
        <taxon>Arthropoda</taxon>
        <taxon>Chelicerata</taxon>
        <taxon>Arachnida</taxon>
        <taxon>Acari</taxon>
        <taxon>Parasitiformes</taxon>
        <taxon>Ixodida</taxon>
        <taxon>Ixodoidea</taxon>
        <taxon>Ixodidae</taxon>
        <taxon>Rhipicephalinae</taxon>
        <taxon>Rhipicephalus</taxon>
        <taxon>Boophilus</taxon>
    </lineage>
</organism>
<dbReference type="GO" id="GO:0031941">
    <property type="term" value="C:filamentous actin"/>
    <property type="evidence" value="ECO:0007669"/>
    <property type="project" value="TreeGrafter"/>
</dbReference>
<dbReference type="Pfam" id="PF00595">
    <property type="entry name" value="PDZ"/>
    <property type="match status" value="1"/>
</dbReference>
<dbReference type="PROSITE" id="PS50106">
    <property type="entry name" value="PDZ"/>
    <property type="match status" value="1"/>
</dbReference>
<dbReference type="SMART" id="SM00735">
    <property type="entry name" value="ZM"/>
    <property type="match status" value="1"/>
</dbReference>
<feature type="domain" description="PDZ" evidence="5">
    <location>
        <begin position="10"/>
        <end position="92"/>
    </location>
</feature>
<dbReference type="GO" id="GO:0030036">
    <property type="term" value="P:actin cytoskeleton organization"/>
    <property type="evidence" value="ECO:0007669"/>
    <property type="project" value="TreeGrafter"/>
</dbReference>
<evidence type="ECO:0000256" key="4">
    <source>
        <dbReference type="SAM" id="MobiDB-lite"/>
    </source>
</evidence>
<dbReference type="Pfam" id="PF15936">
    <property type="entry name" value="DUF4749"/>
    <property type="match status" value="1"/>
</dbReference>
<feature type="compositionally biased region" description="Polar residues" evidence="4">
    <location>
        <begin position="342"/>
        <end position="359"/>
    </location>
</feature>
<dbReference type="FunFam" id="2.30.42.10:FF:000192">
    <property type="entry name" value="Uncharacterized protein, isoform J"/>
    <property type="match status" value="1"/>
</dbReference>
<dbReference type="GO" id="GO:0005912">
    <property type="term" value="C:adherens junction"/>
    <property type="evidence" value="ECO:0007669"/>
    <property type="project" value="TreeGrafter"/>
</dbReference>
<evidence type="ECO:0000256" key="2">
    <source>
        <dbReference type="ARBA" id="ARBA00022490"/>
    </source>
</evidence>
<dbReference type="Proteomes" id="UP000821866">
    <property type="component" value="Unassembled WGS sequence"/>
</dbReference>
<feature type="region of interest" description="Disordered" evidence="4">
    <location>
        <begin position="342"/>
        <end position="378"/>
    </location>
</feature>
<dbReference type="Gene3D" id="2.30.42.10">
    <property type="match status" value="1"/>
</dbReference>
<dbReference type="GO" id="GO:0061061">
    <property type="term" value="P:muscle structure development"/>
    <property type="evidence" value="ECO:0007669"/>
    <property type="project" value="TreeGrafter"/>
</dbReference>
<dbReference type="InterPro" id="IPR001478">
    <property type="entry name" value="PDZ"/>
</dbReference>
<dbReference type="GO" id="GO:0003779">
    <property type="term" value="F:actin binding"/>
    <property type="evidence" value="ECO:0007669"/>
    <property type="project" value="TreeGrafter"/>
</dbReference>
<dbReference type="PANTHER" id="PTHR24214:SF38">
    <property type="entry name" value="PDZ AND LIM DOMAIN PROTEIN ZASP-RELATED"/>
    <property type="match status" value="1"/>
</dbReference>
<dbReference type="SMART" id="SM00228">
    <property type="entry name" value="PDZ"/>
    <property type="match status" value="1"/>
</dbReference>
<dbReference type="InterPro" id="IPR031847">
    <property type="entry name" value="PDLI1-4/Zasp-like_mid"/>
</dbReference>
<comment type="subcellular location">
    <subcellularLocation>
        <location evidence="1">Cytoplasm</location>
    </subcellularLocation>
</comment>
<dbReference type="GO" id="GO:0030018">
    <property type="term" value="C:Z disc"/>
    <property type="evidence" value="ECO:0007669"/>
    <property type="project" value="TreeGrafter"/>
</dbReference>
<keyword evidence="2" id="KW-0963">Cytoplasm</keyword>
<keyword evidence="3" id="KW-0440">LIM domain</keyword>
<dbReference type="CDD" id="cd23068">
    <property type="entry name" value="PDZ_ZASP52-like"/>
    <property type="match status" value="1"/>
</dbReference>
<proteinExistence type="predicted"/>
<dbReference type="PANTHER" id="PTHR24214">
    <property type="entry name" value="PDZ AND LIM DOMAIN PROTEIN ZASP"/>
    <property type="match status" value="1"/>
</dbReference>
<dbReference type="GO" id="GO:0001725">
    <property type="term" value="C:stress fiber"/>
    <property type="evidence" value="ECO:0007669"/>
    <property type="project" value="TreeGrafter"/>
</dbReference>
<reference evidence="6" key="1">
    <citation type="journal article" date="2020" name="Cell">
        <title>Large-Scale Comparative Analyses of Tick Genomes Elucidate Their Genetic Diversity and Vector Capacities.</title>
        <authorList>
            <consortium name="Tick Genome and Microbiome Consortium (TIGMIC)"/>
            <person name="Jia N."/>
            <person name="Wang J."/>
            <person name="Shi W."/>
            <person name="Du L."/>
            <person name="Sun Y."/>
            <person name="Zhan W."/>
            <person name="Jiang J.F."/>
            <person name="Wang Q."/>
            <person name="Zhang B."/>
            <person name="Ji P."/>
            <person name="Bell-Sakyi L."/>
            <person name="Cui X.M."/>
            <person name="Yuan T.T."/>
            <person name="Jiang B.G."/>
            <person name="Yang W.F."/>
            <person name="Lam T.T."/>
            <person name="Chang Q.C."/>
            <person name="Ding S.J."/>
            <person name="Wang X.J."/>
            <person name="Zhu J.G."/>
            <person name="Ruan X.D."/>
            <person name="Zhao L."/>
            <person name="Wei J.T."/>
            <person name="Ye R.Z."/>
            <person name="Que T.C."/>
            <person name="Du C.H."/>
            <person name="Zhou Y.H."/>
            <person name="Cheng J.X."/>
            <person name="Dai P.F."/>
            <person name="Guo W.B."/>
            <person name="Han X.H."/>
            <person name="Huang E.J."/>
            <person name="Li L.F."/>
            <person name="Wei W."/>
            <person name="Gao Y.C."/>
            <person name="Liu J.Z."/>
            <person name="Shao H.Z."/>
            <person name="Wang X."/>
            <person name="Wang C.C."/>
            <person name="Yang T.C."/>
            <person name="Huo Q.B."/>
            <person name="Li W."/>
            <person name="Chen H.Y."/>
            <person name="Chen S.E."/>
            <person name="Zhou L.G."/>
            <person name="Ni X.B."/>
            <person name="Tian J.H."/>
            <person name="Sheng Y."/>
            <person name="Liu T."/>
            <person name="Pan Y.S."/>
            <person name="Xia L.Y."/>
            <person name="Li J."/>
            <person name="Zhao F."/>
            <person name="Cao W.C."/>
        </authorList>
    </citation>
    <scope>NUCLEOTIDE SEQUENCE</scope>
    <source>
        <strain evidence="6">Rmic-2018</strain>
    </source>
</reference>
<dbReference type="SUPFAM" id="SSF50156">
    <property type="entry name" value="PDZ domain-like"/>
    <property type="match status" value="1"/>
</dbReference>
<keyword evidence="3" id="KW-0862">Zinc</keyword>
<evidence type="ECO:0000313" key="7">
    <source>
        <dbReference type="Proteomes" id="UP000821866"/>
    </source>
</evidence>
<evidence type="ECO:0000259" key="5">
    <source>
        <dbReference type="PROSITE" id="PS50106"/>
    </source>
</evidence>